<name>A0ABD0JKJ5_9CAEN</name>
<dbReference type="FunFam" id="3.40.50.300:FF:000049">
    <property type="entry name" value="Dynein, axonemal, heavy chain 5"/>
    <property type="match status" value="1"/>
</dbReference>
<comment type="subcellular location">
    <subcellularLocation>
        <location evidence="1">Cytoplasm</location>
        <location evidence="1">Cytoskeleton</location>
        <location evidence="1">Cilium axoneme</location>
    </subcellularLocation>
</comment>
<dbReference type="FunFam" id="1.20.58.1120:FF:000008">
    <property type="entry name" value="Dynein heavy chain 10, axonemal"/>
    <property type="match status" value="1"/>
</dbReference>
<evidence type="ECO:0000256" key="3">
    <source>
        <dbReference type="ARBA" id="ARBA00022490"/>
    </source>
</evidence>
<dbReference type="Gene3D" id="3.40.50.300">
    <property type="entry name" value="P-loop containing nucleotide triphosphate hydrolases"/>
    <property type="match status" value="5"/>
</dbReference>
<dbReference type="FunFam" id="1.20.920.20:FF:000001">
    <property type="entry name" value="dynein heavy chain 2, axonemal"/>
    <property type="match status" value="1"/>
</dbReference>
<dbReference type="GO" id="GO:0005874">
    <property type="term" value="C:microtubule"/>
    <property type="evidence" value="ECO:0007669"/>
    <property type="project" value="UniProtKB-KW"/>
</dbReference>
<keyword evidence="8" id="KW-0243">Dynein</keyword>
<evidence type="ECO:0000256" key="6">
    <source>
        <dbReference type="ARBA" id="ARBA00022741"/>
    </source>
</evidence>
<dbReference type="FunFam" id="1.20.1270.280:FF:000005">
    <property type="entry name" value="Dynein axonemal heavy chain 10"/>
    <property type="match status" value="1"/>
</dbReference>
<dbReference type="SMART" id="SM00382">
    <property type="entry name" value="AAA"/>
    <property type="match status" value="2"/>
</dbReference>
<dbReference type="Pfam" id="PF17852">
    <property type="entry name" value="Dynein_AAA_lid"/>
    <property type="match status" value="1"/>
</dbReference>
<evidence type="ECO:0000256" key="13">
    <source>
        <dbReference type="ARBA" id="ARBA00023273"/>
    </source>
</evidence>
<dbReference type="GO" id="GO:0005524">
    <property type="term" value="F:ATP binding"/>
    <property type="evidence" value="ECO:0007669"/>
    <property type="project" value="UniProtKB-KW"/>
</dbReference>
<dbReference type="Gene3D" id="1.10.8.1220">
    <property type="match status" value="1"/>
</dbReference>
<evidence type="ECO:0000256" key="1">
    <source>
        <dbReference type="ARBA" id="ARBA00004430"/>
    </source>
</evidence>
<dbReference type="Gene3D" id="1.20.140.100">
    <property type="entry name" value="Dynein heavy chain, N-terminal domain 2"/>
    <property type="match status" value="1"/>
</dbReference>
<dbReference type="GO" id="GO:0005930">
    <property type="term" value="C:axoneme"/>
    <property type="evidence" value="ECO:0007669"/>
    <property type="project" value="UniProtKB-SubCell"/>
</dbReference>
<dbReference type="InterPro" id="IPR004273">
    <property type="entry name" value="Dynein_heavy_D6_P-loop"/>
</dbReference>
<accession>A0ABD0JKJ5</accession>
<dbReference type="Gene3D" id="1.10.8.710">
    <property type="match status" value="1"/>
</dbReference>
<evidence type="ECO:0000256" key="2">
    <source>
        <dbReference type="ARBA" id="ARBA00008887"/>
    </source>
</evidence>
<dbReference type="FunFam" id="1.10.287.2620:FF:000002">
    <property type="entry name" value="Dynein heavy chain 2, axonemal"/>
    <property type="match status" value="1"/>
</dbReference>
<keyword evidence="5" id="KW-0677">Repeat</keyword>
<dbReference type="InterPro" id="IPR042222">
    <property type="entry name" value="Dynein_2_N"/>
</dbReference>
<dbReference type="FunFam" id="3.40.50.300:FF:000063">
    <property type="entry name" value="dynein heavy chain 6, axonemal"/>
    <property type="match status" value="1"/>
</dbReference>
<keyword evidence="13" id="KW-0966">Cell projection</keyword>
<dbReference type="Pfam" id="PF12774">
    <property type="entry name" value="AAA_6"/>
    <property type="match status" value="1"/>
</dbReference>
<dbReference type="InterPro" id="IPR024317">
    <property type="entry name" value="Dynein_heavy_chain_D4_dom"/>
</dbReference>
<comment type="subunit">
    <text evidence="15">The I1 inner arm complex (also known as the f dynein complex) is a two-headed isoform composed of two heavy chains (1-alpha and 1-beta), three intermediate chains and three light chains. I1 occupies a specific position proximal to the first radial spoke and repeats every 96 nm along the length of the axoneme.</text>
</comment>
<dbReference type="Gene3D" id="1.10.287.2620">
    <property type="match status" value="1"/>
</dbReference>
<dbReference type="InterPro" id="IPR035706">
    <property type="entry name" value="AAA_9"/>
</dbReference>
<evidence type="ECO:0000313" key="19">
    <source>
        <dbReference type="EMBL" id="KAK7475475.1"/>
    </source>
</evidence>
<comment type="caution">
    <text evidence="19">The sequence shown here is derived from an EMBL/GenBank/DDBJ whole genome shotgun (WGS) entry which is preliminary data.</text>
</comment>
<dbReference type="FunFam" id="3.40.50.300:FF:000153">
    <property type="entry name" value="Dynein axonemal heavy chain 1"/>
    <property type="match status" value="1"/>
</dbReference>
<evidence type="ECO:0000256" key="17">
    <source>
        <dbReference type="SAM" id="Coils"/>
    </source>
</evidence>
<dbReference type="Pfam" id="PF17857">
    <property type="entry name" value="AAA_lid_1"/>
    <property type="match status" value="1"/>
</dbReference>
<gene>
    <name evidence="19" type="ORF">BaRGS_00033294</name>
</gene>
<dbReference type="InterPro" id="IPR026983">
    <property type="entry name" value="DHC"/>
</dbReference>
<keyword evidence="6" id="KW-0547">Nucleotide-binding</keyword>
<dbReference type="InterPro" id="IPR041228">
    <property type="entry name" value="Dynein_C"/>
</dbReference>
<dbReference type="Gene3D" id="1.20.1270.280">
    <property type="match status" value="1"/>
</dbReference>
<organism evidence="19 20">
    <name type="scientific">Batillaria attramentaria</name>
    <dbReference type="NCBI Taxonomy" id="370345"/>
    <lineage>
        <taxon>Eukaryota</taxon>
        <taxon>Metazoa</taxon>
        <taxon>Spiralia</taxon>
        <taxon>Lophotrochozoa</taxon>
        <taxon>Mollusca</taxon>
        <taxon>Gastropoda</taxon>
        <taxon>Caenogastropoda</taxon>
        <taxon>Sorbeoconcha</taxon>
        <taxon>Cerithioidea</taxon>
        <taxon>Batillariidae</taxon>
        <taxon>Batillaria</taxon>
    </lineage>
</organism>
<evidence type="ECO:0000256" key="10">
    <source>
        <dbReference type="ARBA" id="ARBA00023069"/>
    </source>
</evidence>
<feature type="domain" description="AAA+ ATPase" evidence="18">
    <location>
        <begin position="1227"/>
        <end position="1378"/>
    </location>
</feature>
<evidence type="ECO:0000256" key="15">
    <source>
        <dbReference type="ARBA" id="ARBA00063032"/>
    </source>
</evidence>
<dbReference type="FunFam" id="3.40.50.300:FF:002141">
    <property type="entry name" value="Dynein heavy chain"/>
    <property type="match status" value="1"/>
</dbReference>
<evidence type="ECO:0000256" key="14">
    <source>
        <dbReference type="ARBA" id="ARBA00054075"/>
    </source>
</evidence>
<dbReference type="InterPro" id="IPR027417">
    <property type="entry name" value="P-loop_NTPase"/>
</dbReference>
<dbReference type="InterPro" id="IPR024743">
    <property type="entry name" value="Dynein_HC_stalk"/>
</dbReference>
<keyword evidence="4" id="KW-0493">Microtubule</keyword>
<keyword evidence="12" id="KW-0206">Cytoskeleton</keyword>
<comment type="function">
    <text evidence="14">Force generating protein of eukaryotic cilia and flagella. Produces force towards the minus ends of microtubules. Dynein has ATPase activity; the force-producing power stroke is thought to occur on release of ADP. Required for assembly of the I1 inner arm complex and its targeting to the appropriate axoneme location. Also required for phototaxis.</text>
</comment>
<dbReference type="FunFam" id="1.10.8.720:FF:000005">
    <property type="entry name" value="Dynein axonemal heavy chain 10"/>
    <property type="match status" value="1"/>
</dbReference>
<dbReference type="FunFam" id="1.10.8.710:FF:000002">
    <property type="entry name" value="dynein heavy chain 17, axonemal"/>
    <property type="match status" value="1"/>
</dbReference>
<keyword evidence="20" id="KW-1185">Reference proteome</keyword>
<dbReference type="Gene3D" id="6.10.140.1060">
    <property type="match status" value="1"/>
</dbReference>
<keyword evidence="9 17" id="KW-0175">Coiled coil</keyword>
<dbReference type="Pfam" id="PF12781">
    <property type="entry name" value="AAA_9"/>
    <property type="match status" value="1"/>
</dbReference>
<dbReference type="PANTHER" id="PTHR22878:SF63">
    <property type="entry name" value="DYNEIN AXONEMAL HEAVY CHAIN 10"/>
    <property type="match status" value="1"/>
</dbReference>
<evidence type="ECO:0000256" key="12">
    <source>
        <dbReference type="ARBA" id="ARBA00023212"/>
    </source>
</evidence>
<keyword evidence="7" id="KW-0067">ATP-binding</keyword>
<dbReference type="Pfam" id="PF18198">
    <property type="entry name" value="AAA_lid_11"/>
    <property type="match status" value="1"/>
</dbReference>
<dbReference type="InterPro" id="IPR003593">
    <property type="entry name" value="AAA+_ATPase"/>
</dbReference>
<dbReference type="GO" id="GO:0030286">
    <property type="term" value="C:dynein complex"/>
    <property type="evidence" value="ECO:0007669"/>
    <property type="project" value="UniProtKB-KW"/>
</dbReference>
<dbReference type="Gene3D" id="1.20.920.20">
    <property type="match status" value="1"/>
</dbReference>
<evidence type="ECO:0000313" key="20">
    <source>
        <dbReference type="Proteomes" id="UP001519460"/>
    </source>
</evidence>
<feature type="coiled-coil region" evidence="17">
    <location>
        <begin position="2333"/>
        <end position="2363"/>
    </location>
</feature>
<protein>
    <recommendedName>
        <fullName evidence="16">Dynein-1, subspecies f</fullName>
    </recommendedName>
</protein>
<dbReference type="Gene3D" id="1.20.58.1120">
    <property type="match status" value="1"/>
</dbReference>
<dbReference type="Gene3D" id="1.20.920.30">
    <property type="match status" value="1"/>
</dbReference>
<evidence type="ECO:0000256" key="7">
    <source>
        <dbReference type="ARBA" id="ARBA00022840"/>
    </source>
</evidence>
<feature type="coiled-coil region" evidence="17">
    <location>
        <begin position="2033"/>
        <end position="2116"/>
    </location>
</feature>
<keyword evidence="3" id="KW-0963">Cytoplasm</keyword>
<evidence type="ECO:0000256" key="11">
    <source>
        <dbReference type="ARBA" id="ARBA00023175"/>
    </source>
</evidence>
<sequence>ITQQQIAEFKIILEHFLDRFMLEGPTSVGEDLDKGLELMKIYKEDIDDLESKRQDLTNAEKLFELPITMYPELMKLQKEMSGLESIYKIYADQRTAREKWGEMLWAQLNVQVLQEGIEGFLKQYRKLHKDVRNMPVGRTLDMKMKEFRDSLPLFVDLKHDALRERHWKDLMEKTGKTFDMNPDTFTLAKIFAMNLHQFRETISDIVAAASKEMSIEKGVREVEETWNNAKFTVIAYIKGTSNRGWILGPTEEIVQNLDDTSMNLQSMSASRFIGPFLHIVQSWEKALSLISEVIDVWLVVQRKWMYLEGIFVGGDIRSQLPEEAKKFDIIDKTFKKIMTETHKTPIIKTACHATNRLDDLQTLSTGLEKCQKSLNDYLDAKRNAFPRFFFISDDELLSILGSSDPQCVQEHMIKMYDNIASLVFVKGQGQLSLMATAMKSAEGEIMEFRTPIPAEGRVEDWMTNVLNEMRRTNRLITKEAIWWTWEVEDVFRKVKKGHKTALKDYAKQLHQQIDALVVKVRSPLAKNDRAKYNTVLIIDVHARDIIDGFVRDSIMDAREFEWESQLRFYWEKEPDELVIRQCTGIFGYGYEYMGLNGRLVITPLTDRIYLTLTQALSMQLGGAPAGPAGTGKTETTKDLAKALGLLCVVTNCGEGMDYKAVGKILSGVCQCGAWGCFDEFNRIDVSVLSVISTQLQTIRNALLLNLKRFHFEGNEINLDNRLGIFITMNPGYAGRSELPESVKALFRPVVVIVPDLQQICEIMLFSEGFLMAKVLAKKMTVLYRLAKEQLSKQYHYDFGLRALKSVLVMAGELKRGSPGLDEDVVLMRALRDMNLPKFVFEDVPLFLGLIGDLFPGLDCPRVRYPDFNDAVETTLKENGYVLLPVQVDKVIQMYETMLTRHCTMIVGPTGGGKLGIHTRTYTINPKERSVIELYGILDPATRDWTDGLLSNIFREINKPTDKNERKYIVYDGDVDALWVENMNSVMDDNRLLTLANGERIRLQKHCAMLFEVYDLQYASPATISRCGMVYVDPKNLGYKPFWQKWVAARPTKQEQDDLNRFYDKYVPYVVDMVVEGMIDGNQGEKMKLIIPMTNLNLVTQFCNMLTALLTREIEEVESLEAYFMQALYWSVGGTLLEEGRPKFDSYMKKTASVSMITDEHVLAGLGELPDYSSLYEFFWDGDKKKWIPWSKLVPNYVHNPERKFYEILVPTVDTVRATWLLKLMVGIRRPVVLVGETGTSKSATISDFLRSIDKETHLLLNMNFSSRTTSLDVQRNLEANVEKRTKDTYGPPSGKRLIIFIDDMNMPQVDTYGTQQPIALLKLLLERGGVYDRGKDLNWKNMKDIGYIAAMGKAGGGRNETDPRFVSLFSVFNMTFPDEESLFKIYNSILEGHLTPFLPEIQHLSSAITHMTMEMYSITVRDMPPTPSKFHYIFNLRDLSRIYNGLCLSTPDCFSKPEQFLRLWRNECLRVISDRLISHSDKDMFAGILKTLMEENFKQYQEYAEREPCLFGDYRTALDEAEPRLYEDLQDYEILEDYNEGHKPMNLVLFDDALEHLTRVHRVLRMDRGHALLVGVGGSGKQSLCHLASYAAGCEVFQIALSRGYGESSFRDDLKILYNRLGMENKQTTFLFTDQHVAEDGFLELINNMLTSGMVPALFPDDEKEAIIGQMRNPALAAGAGHARESIWQFFVNKCANNLHIVLAMSPVGDTLRTRCRNFPGLVNNASIDWYFPWPEQALYAVASVFVSPDNTLIPADKREHIVSHIVLVHQSVGVYSKKFLQQLRRNNYVTPKNYLDFINTYLKLLEDKDKFTLCDRLAGGLMKIDEASEQLDILNQKLAVQKIAVEEKTIACTYLLETIVKGTATAKDKKEIAVTKSAEISEQSVIIAHEKKEAEEALTEALPALEAARLALDDLDKSDVTEIRSFAKPPKAVQTTCECIVIMWGLKDISWKTAKGLMSDPNFLRSLKEMDCDAIGVKQTSAVKGLIRDIGMSPDEMKSISRAGAGLLKFVEAVMGYCAVAREIKPRETKQVAMLEKTFAQAKRELDKITKEVAELESQLERLNQQYEEAISSREALKAEASIMQRRLIAAEKLMSGLSSEKIRWQEELEELKKSRVRLLGDCLVAAAFLSYVGAFSWEFRSQLVYHDWVNDLKERGVPISDPFRIENLLTNEVEISKWGSEGLPPDELSIQNGILTMRASRFAMCIDPQQQALKWIKTMEEKHNLKVCTFNDSDFLKQLELSIKYGFPFLFQDVDEYIDPVIDNVLEKNIQGEPGRQSVVLGDKEVDYDPNFRLYLNTKLANPKYGPNVFGKSMVINYTVTLKGLEDQLLSVIVKYERKELEEQREKLIQETSENKKLLKDLEDSLLRELATSQGNMLDNAELINTLEETKTKATEVSSHTHPTTVLNFHTLCLRSSGLAAKTAVDVEQMRDGYRPAAKRGAILFFVLSDLSTVSTMYQYSLSAYLDVFSFSLKKSLPDCVLATRLENIEDTLTHNVYNYGCTDELDFFIKGSIALEKTKRPKPFDALPDEGWEDCLRLSQNFQWFDLDAPEAEPFPMGYSEKCTEFQCLMLLRCFRVDRVYRAVQDYVTKVMGEKYVTPPILSFEAVFDQSTPTSPIVFILSPGSDPASDLMKLAERIEFGHNKIKFLSMGQGQEKVPLAMHLLETAITRGHWLMLQNCHLLVRWLRELEKQLEKLTKPHPDFRLWLTTEPTPDFPIGILQRSLKVVTEPPNGLKLNLRSTYLKIPPTSLEECKHWAFTSLVFVLAFFHAVVQERRKYGKIGWNVPYDFNESDFRVCMQILGTYLRKAEEQGDTMIPWNSLKYLIGEVMYGGRAIDNFDRRILNTYMNEYMGDFIFDTFQPFHFYVDETVDYKIPPSGPKETYTDYIESLPLTNTPDVFGLHPNAEIGYYTQAARDMWSHLVELQPQTGDSGAGISREEFIDKIAKELLHKLPKEFELDKIKKKYGIDISPTTVVLLQELERFNHLITRMRRSLATLRRALAGEVGMSTELDDVARSLFNGIIPGIWRRLAPITLKSLGNWIIHFERRYKQYDDWVKKGEPEVMWAATCRKNGWPLDKSTLYTSVTQYAQPDDVTEICSQGWDMERMCLVRQKPKQLIQDLPVLKNTFRTPVYVTSQRRNAMGVGLVFEADLGTFEHISHWVLQGVCLILNTD</sequence>
<dbReference type="Pfam" id="PF18199">
    <property type="entry name" value="Dynein_C"/>
    <property type="match status" value="1"/>
</dbReference>
<feature type="domain" description="AAA+ ATPase" evidence="18">
    <location>
        <begin position="620"/>
        <end position="756"/>
    </location>
</feature>
<evidence type="ECO:0000256" key="4">
    <source>
        <dbReference type="ARBA" id="ARBA00022701"/>
    </source>
</evidence>
<dbReference type="PANTHER" id="PTHR22878">
    <property type="entry name" value="DYNEIN HEAVY CHAIN 6, AXONEMAL-LIKE-RELATED"/>
    <property type="match status" value="1"/>
</dbReference>
<dbReference type="InterPro" id="IPR041658">
    <property type="entry name" value="AAA_lid_11"/>
</dbReference>
<dbReference type="FunFam" id="1.10.472.130:FF:000010">
    <property type="entry name" value="Dynein axonemal heavy chain 10"/>
    <property type="match status" value="1"/>
</dbReference>
<dbReference type="InterPro" id="IPR041466">
    <property type="entry name" value="Dynein_AAA5_ext"/>
</dbReference>
<feature type="non-terminal residue" evidence="19">
    <location>
        <position position="1"/>
    </location>
</feature>
<dbReference type="EMBL" id="JACVVK020000405">
    <property type="protein sequence ID" value="KAK7475475.1"/>
    <property type="molecule type" value="Genomic_DNA"/>
</dbReference>
<dbReference type="InterPro" id="IPR041589">
    <property type="entry name" value="DNAH3_AAA_lid_1"/>
</dbReference>
<dbReference type="InterPro" id="IPR043160">
    <property type="entry name" value="Dynein_C_barrel"/>
</dbReference>
<evidence type="ECO:0000256" key="9">
    <source>
        <dbReference type="ARBA" id="ARBA00023054"/>
    </source>
</evidence>
<dbReference type="Gene3D" id="1.10.472.130">
    <property type="match status" value="1"/>
</dbReference>
<dbReference type="InterPro" id="IPR013602">
    <property type="entry name" value="Dynein_heavy_linker"/>
</dbReference>
<reference evidence="19 20" key="1">
    <citation type="journal article" date="2023" name="Sci. Data">
        <title>Genome assembly of the Korean intertidal mud-creeper Batillaria attramentaria.</title>
        <authorList>
            <person name="Patra A.K."/>
            <person name="Ho P.T."/>
            <person name="Jun S."/>
            <person name="Lee S.J."/>
            <person name="Kim Y."/>
            <person name="Won Y.J."/>
        </authorList>
    </citation>
    <scope>NUCLEOTIDE SEQUENCE [LARGE SCALE GENOMIC DNA]</scope>
    <source>
        <strain evidence="19">Wonlab-2016</strain>
    </source>
</reference>
<dbReference type="InterPro" id="IPR042219">
    <property type="entry name" value="AAA_lid_11_sf"/>
</dbReference>
<comment type="similarity">
    <text evidence="2">Belongs to the dynein heavy chain family.</text>
</comment>
<keyword evidence="10" id="KW-0969">Cilium</keyword>
<proteinExistence type="inferred from homology"/>
<dbReference type="Pfam" id="PF03028">
    <property type="entry name" value="Dynein_heavy"/>
    <property type="match status" value="1"/>
</dbReference>
<dbReference type="SUPFAM" id="SSF52540">
    <property type="entry name" value="P-loop containing nucleoside triphosphate hydrolases"/>
    <property type="match status" value="4"/>
</dbReference>
<dbReference type="FunFam" id="1.20.920.30:FF:000007">
    <property type="entry name" value="Dynein axonemal heavy chain 10"/>
    <property type="match status" value="1"/>
</dbReference>
<dbReference type="InterPro" id="IPR035699">
    <property type="entry name" value="AAA_6"/>
</dbReference>
<dbReference type="InterPro" id="IPR043157">
    <property type="entry name" value="Dynein_AAA1S"/>
</dbReference>
<keyword evidence="11" id="KW-0505">Motor protein</keyword>
<dbReference type="FunFam" id="1.20.140.100:FF:000013">
    <property type="entry name" value="Dynein heavy chain 10, axonemal"/>
    <property type="match status" value="1"/>
</dbReference>
<dbReference type="Pfam" id="PF12775">
    <property type="entry name" value="AAA_7"/>
    <property type="match status" value="1"/>
</dbReference>
<dbReference type="Gene3D" id="1.10.8.720">
    <property type="entry name" value="Region D6 of dynein motor"/>
    <property type="match status" value="1"/>
</dbReference>
<dbReference type="Proteomes" id="UP001519460">
    <property type="component" value="Unassembled WGS sequence"/>
</dbReference>
<feature type="coiled-coil region" evidence="17">
    <location>
        <begin position="32"/>
        <end position="59"/>
    </location>
</feature>
<evidence type="ECO:0000256" key="5">
    <source>
        <dbReference type="ARBA" id="ARBA00022737"/>
    </source>
</evidence>
<evidence type="ECO:0000256" key="8">
    <source>
        <dbReference type="ARBA" id="ARBA00023017"/>
    </source>
</evidence>
<evidence type="ECO:0000259" key="18">
    <source>
        <dbReference type="SMART" id="SM00382"/>
    </source>
</evidence>
<dbReference type="Pfam" id="PF08393">
    <property type="entry name" value="DHC_N2"/>
    <property type="match status" value="1"/>
</dbReference>
<dbReference type="Gene3D" id="3.10.490.20">
    <property type="match status" value="1"/>
</dbReference>
<dbReference type="Pfam" id="PF12780">
    <property type="entry name" value="AAA_8"/>
    <property type="match status" value="1"/>
</dbReference>
<evidence type="ECO:0000256" key="16">
    <source>
        <dbReference type="ARBA" id="ARBA00077719"/>
    </source>
</evidence>
<dbReference type="Pfam" id="PF12777">
    <property type="entry name" value="MT"/>
    <property type="match status" value="1"/>
</dbReference>